<name>A0A1V2L8Y3_CYBFA</name>
<evidence type="ECO:0000313" key="1">
    <source>
        <dbReference type="EMBL" id="ONH68377.1"/>
    </source>
</evidence>
<keyword evidence="2" id="KW-1185">Reference proteome</keyword>
<protein>
    <submittedName>
        <fullName evidence="1">Nuclear protein SNF4</fullName>
    </submittedName>
</protein>
<dbReference type="Gene3D" id="3.10.580.10">
    <property type="entry name" value="CBS-domain"/>
    <property type="match status" value="1"/>
</dbReference>
<gene>
    <name evidence="1" type="ORF">BON22_1757</name>
</gene>
<evidence type="ECO:0000313" key="2">
    <source>
        <dbReference type="Proteomes" id="UP000189513"/>
    </source>
</evidence>
<dbReference type="VEuPathDB" id="FungiDB:BON22_1757"/>
<dbReference type="AlphaFoldDB" id="A0A1V2L8Y3"/>
<dbReference type="STRING" id="36022.A0A1V2L8Y3"/>
<accession>A0A1V2L8Y3</accession>
<organism evidence="1 2">
    <name type="scientific">Cyberlindnera fabianii</name>
    <name type="common">Yeast</name>
    <name type="synonym">Hansenula fabianii</name>
    <dbReference type="NCBI Taxonomy" id="36022"/>
    <lineage>
        <taxon>Eukaryota</taxon>
        <taxon>Fungi</taxon>
        <taxon>Dikarya</taxon>
        <taxon>Ascomycota</taxon>
        <taxon>Saccharomycotina</taxon>
        <taxon>Saccharomycetes</taxon>
        <taxon>Phaffomycetales</taxon>
        <taxon>Phaffomycetaceae</taxon>
        <taxon>Cyberlindnera</taxon>
    </lineage>
</organism>
<sequence>MAAIPSIEQRLEETHIWGVRAQRYKMLFITLKVKQTLAVQAIDKFLKSQTSYDVSTRFIQHLSCWTRHYLLRKSLNILLQNNIVSATTWDAKTSRFAGLLNSSDFININTYGLKDVERAMVLIQLIRGVFTLLKPLYDACVKMIESRSRKNTID</sequence>
<dbReference type="EMBL" id="MPUK01000003">
    <property type="protein sequence ID" value="ONH68377.1"/>
    <property type="molecule type" value="Genomic_DNA"/>
</dbReference>
<dbReference type="SUPFAM" id="SSF54631">
    <property type="entry name" value="CBS-domain pair"/>
    <property type="match status" value="1"/>
</dbReference>
<dbReference type="Proteomes" id="UP000189513">
    <property type="component" value="Unassembled WGS sequence"/>
</dbReference>
<dbReference type="InterPro" id="IPR046342">
    <property type="entry name" value="CBS_dom_sf"/>
</dbReference>
<reference evidence="2" key="1">
    <citation type="journal article" date="2017" name="Genome Announc.">
        <title>Genome sequences of Cyberlindnera fabianii 65, Pichia kudriavzevii 129, and Saccharomyces cerevisiae 131 isolated from fermented masau fruits in Zimbabwe.</title>
        <authorList>
            <person name="van Rijswijck I.M.H."/>
            <person name="Derks M.F.L."/>
            <person name="Abee T."/>
            <person name="de Ridder D."/>
            <person name="Smid E.J."/>
        </authorList>
    </citation>
    <scope>NUCLEOTIDE SEQUENCE [LARGE SCALE GENOMIC DNA]</scope>
    <source>
        <strain evidence="2">65</strain>
    </source>
</reference>
<proteinExistence type="predicted"/>
<comment type="caution">
    <text evidence="1">The sequence shown here is derived from an EMBL/GenBank/DDBJ whole genome shotgun (WGS) entry which is preliminary data.</text>
</comment>